<gene>
    <name evidence="2" type="ORF">EZS28_003429</name>
</gene>
<dbReference type="Proteomes" id="UP000324800">
    <property type="component" value="Unassembled WGS sequence"/>
</dbReference>
<sequence length="1313" mass="149864">MFFLENLAIPGEITSAAVGHFQNLKQNLLILAKSTILSLYVYDSEQGKFHLLDHKHVFRQVLSIHTVPQHHSLDCLLVVSVNGEWLFLQWHENDFFPLASGSLMDAALRITKNPEQRRFRINPTFQWSVLVIPQSEDSTNQISKPEKPQTFQRIIEKEIHNFDSVSNMINSNQTPIQRISLRAICFVDEVVCVGLSYDGPGSDLMYDISEKMDETLMNIPQMCQWGDEYSVILDNGLEHIWRAKQKNKITVNEAFAQKEKVVIAKAETFIFFEDELNEIDGRNILMLDTIHRVRHAAYTRNIHLPKFPFQCTESQNRQFDNIASIYLIVDTPEGVSLLSVNINFSNKILKMDSFAVIGLPCSTSRIIILHDEQNHNSSQLCNELIQQSLIGSIPVNVQFIDNVNESNLFLALSGQQIRIVSKEQRELIAAKKLQKLIHSKSSKSKMISIHIKQNILTPPLEGSPKSEELTLPLTSVQSSLSIQDIQSQTCDYINHSFVPYILASSKAIILQQSINKAFIFPFHTSLPIPPFGFCHVYVEDRTELEQEQEFKQQNSDQQIEQHQYPLISQQKDKTRKFIHKILLGGGKDIITIQDGQIQQQHYETKCINDIIIIKPKRNNPKLEKLKPKEQAEKRIKHTTAVVTTSSGTPLLMHLDSGQIIEVGEDDDDFALPTGNIQQVINIPPKWENKQVQEDRMAFGVAHGITGTGELQLVSVGHKLKEIIKDNWICGNTKLFSSQQFAGRGIREFLLAQEENIIQEIIPDSISNSINLQSSPLTLITPNMPSPFPIPKSTQSTTEQSNSLFQNSNGQLINYSPYTENDTIYQDFNVNLLSANIMNENLAIAFHELQGAIAYVSENDITILCTQITINHAAVGDNIIVVSHKSIVYVLLWHPALPIVLAQKKQQASWNRTTRLALIAYYSSQQNATNKVLNQDGGTISQGELTEQSQIKMQMHFQVVCTLKFTSDVTALAASTICDNQFIVVCTKDPNMARVFRLNNLENDIEFQKENQKIWELTNEYEFKYQKRNIFNQLHFPKTKPQVPPNEQFIEAKLGDNQFLLNFCCLQLTLTPIIDMKLNNPASSCLFTTLERTVQRFGPEEDIMPNEALFGMSMKSEQFKQNGHKRHIKTKQNMNQTTQYPQTYGILSPIEKEEQYYAHEGALLLVGGQYGLAEFVVIPLAALMLDVPPHRYSSAMDVLKIGMQSRDQKLQNSIHELFTFPPESQFMDLGRSPVSLAEDNRRVIIKGERTYAVRFDPYLGRTVWLSLFNPDGIRNIVPVSVLLNETLKQRRKRMLYQRRKLLRLQMKLKLKNIW</sequence>
<evidence type="ECO:0000313" key="2">
    <source>
        <dbReference type="EMBL" id="KAA6401050.1"/>
    </source>
</evidence>
<comment type="caution">
    <text evidence="2">The sequence shown here is derived from an EMBL/GenBank/DDBJ whole genome shotgun (WGS) entry which is preliminary data.</text>
</comment>
<protein>
    <recommendedName>
        <fullName evidence="1">RSE1/DDB1/CPSF1 first beta-propeller domain-containing protein</fullName>
    </recommendedName>
</protein>
<proteinExistence type="predicted"/>
<accession>A0A5J4X1J2</accession>
<evidence type="ECO:0000313" key="3">
    <source>
        <dbReference type="Proteomes" id="UP000324800"/>
    </source>
</evidence>
<dbReference type="InterPro" id="IPR018846">
    <property type="entry name" value="Beta-prop_RSE1/DDB1/CPSF1_1st"/>
</dbReference>
<feature type="domain" description="RSE1/DDB1/CPSF1 first beta-propeller" evidence="1">
    <location>
        <begin position="13"/>
        <end position="93"/>
    </location>
</feature>
<dbReference type="Gene3D" id="2.130.10.10">
    <property type="entry name" value="YVTN repeat-like/Quinoprotein amine dehydrogenase"/>
    <property type="match status" value="1"/>
</dbReference>
<dbReference type="InterPro" id="IPR015943">
    <property type="entry name" value="WD40/YVTN_repeat-like_dom_sf"/>
</dbReference>
<reference evidence="2 3" key="1">
    <citation type="submission" date="2019-03" db="EMBL/GenBank/DDBJ databases">
        <title>Single cell metagenomics reveals metabolic interactions within the superorganism composed of flagellate Streblomastix strix and complex community of Bacteroidetes bacteria on its surface.</title>
        <authorList>
            <person name="Treitli S.C."/>
            <person name="Kolisko M."/>
            <person name="Husnik F."/>
            <person name="Keeling P."/>
            <person name="Hampl V."/>
        </authorList>
    </citation>
    <scope>NUCLEOTIDE SEQUENCE [LARGE SCALE GENOMIC DNA]</scope>
    <source>
        <strain evidence="2">ST1C</strain>
    </source>
</reference>
<evidence type="ECO:0000259" key="1">
    <source>
        <dbReference type="Pfam" id="PF10433"/>
    </source>
</evidence>
<organism evidence="2 3">
    <name type="scientific">Streblomastix strix</name>
    <dbReference type="NCBI Taxonomy" id="222440"/>
    <lineage>
        <taxon>Eukaryota</taxon>
        <taxon>Metamonada</taxon>
        <taxon>Preaxostyla</taxon>
        <taxon>Oxymonadida</taxon>
        <taxon>Streblomastigidae</taxon>
        <taxon>Streblomastix</taxon>
    </lineage>
</organism>
<name>A0A5J4X1J2_9EUKA</name>
<dbReference type="EMBL" id="SNRW01000454">
    <property type="protein sequence ID" value="KAA6401050.1"/>
    <property type="molecule type" value="Genomic_DNA"/>
</dbReference>
<dbReference type="Pfam" id="PF10433">
    <property type="entry name" value="Beta-prop_RSE1_1st"/>
    <property type="match status" value="1"/>
</dbReference>